<reference evidence="3" key="1">
    <citation type="submission" date="2009-12" db="EMBL/GenBank/DDBJ databases">
        <authorList>
            <person name="Weinstock G."/>
            <person name="Sodergren E."/>
            <person name="Clifton S."/>
            <person name="Fulton L."/>
            <person name="Fulton B."/>
            <person name="Courtney L."/>
            <person name="Fronick C."/>
            <person name="Harrison M."/>
            <person name="Strong C."/>
            <person name="Farmer C."/>
            <person name="Delahaunty K."/>
            <person name="Markovic C."/>
            <person name="Hall O."/>
            <person name="Minx P."/>
            <person name="Tomlinson C."/>
            <person name="Mitreva M."/>
            <person name="Nelson J."/>
            <person name="Hou S."/>
            <person name="Wollam A."/>
            <person name="Pepin K.H."/>
            <person name="Johnson M."/>
            <person name="Bhonagiri V."/>
            <person name="Nash W.E."/>
            <person name="Warren W."/>
            <person name="Chinwalla A."/>
            <person name="Mardis E.R."/>
            <person name="Wilson R.K."/>
        </authorList>
    </citation>
    <scope>NUCLEOTIDE SEQUENCE [LARGE SCALE GENOMIC DNA]</scope>
    <source>
        <strain evidence="3">DSM 15176</strain>
    </source>
</reference>
<dbReference type="RefSeq" id="WP_007047456.1">
    <property type="nucleotide sequence ID" value="NZ_GG704769.1"/>
</dbReference>
<name>D1PNX6_9FIRM</name>
<gene>
    <name evidence="3" type="ORF">SUBVAR_06090</name>
</gene>
<keyword evidence="4" id="KW-1185">Reference proteome</keyword>
<proteinExistence type="predicted"/>
<feature type="domain" description="Putative zinc-finger" evidence="2">
    <location>
        <begin position="5"/>
        <end position="39"/>
    </location>
</feature>
<dbReference type="Proteomes" id="UP000003438">
    <property type="component" value="Unassembled WGS sequence"/>
</dbReference>
<sequence>MKLPCYLVRDLLPLYKDEVCESETAADLREHLEHCPDCRRLWERMQETVLLEEEAARARREEQADALRRVRKNQRKKRMLTALAAVLATLCVVYLGLRLLHDYANHTYLDYDVDDILKAEYEEHPEEGENPLEGDGLYITLNPTKYSSLSKTAFLDTEEGKVLVFTLGNSLWNKWMGTQWYGLKEGELFKEGICTVGNFGRSIVDELVAAYYLPNSEFEDWESHWVSSVPDNAVLVWQRDAG</sequence>
<evidence type="ECO:0000256" key="1">
    <source>
        <dbReference type="SAM" id="Phobius"/>
    </source>
</evidence>
<dbReference type="InterPro" id="IPR027383">
    <property type="entry name" value="Znf_put"/>
</dbReference>
<keyword evidence="1" id="KW-0472">Membrane</keyword>
<organism evidence="3 4">
    <name type="scientific">Subdoligranulum variabile DSM 15176</name>
    <dbReference type="NCBI Taxonomy" id="411471"/>
    <lineage>
        <taxon>Bacteria</taxon>
        <taxon>Bacillati</taxon>
        <taxon>Bacillota</taxon>
        <taxon>Clostridia</taxon>
        <taxon>Eubacteriales</taxon>
        <taxon>Oscillospiraceae</taxon>
        <taxon>Subdoligranulum</taxon>
    </lineage>
</organism>
<dbReference type="Pfam" id="PF13490">
    <property type="entry name" value="zf-HC2"/>
    <property type="match status" value="1"/>
</dbReference>
<dbReference type="HOGENOM" id="CLU_1169265_0_0_9"/>
<keyword evidence="1" id="KW-1133">Transmembrane helix</keyword>
<feature type="transmembrane region" description="Helical" evidence="1">
    <location>
        <begin position="79"/>
        <end position="97"/>
    </location>
</feature>
<accession>D1PNX6</accession>
<protein>
    <recommendedName>
        <fullName evidence="2">Putative zinc-finger domain-containing protein</fullName>
    </recommendedName>
</protein>
<evidence type="ECO:0000313" key="3">
    <source>
        <dbReference type="EMBL" id="EFB75472.1"/>
    </source>
</evidence>
<comment type="caution">
    <text evidence="3">The sequence shown here is derived from an EMBL/GenBank/DDBJ whole genome shotgun (WGS) entry which is preliminary data.</text>
</comment>
<evidence type="ECO:0000259" key="2">
    <source>
        <dbReference type="Pfam" id="PF13490"/>
    </source>
</evidence>
<dbReference type="EMBL" id="ACBY02000025">
    <property type="protein sequence ID" value="EFB75472.1"/>
    <property type="molecule type" value="Genomic_DNA"/>
</dbReference>
<evidence type="ECO:0000313" key="4">
    <source>
        <dbReference type="Proteomes" id="UP000003438"/>
    </source>
</evidence>
<dbReference type="OrthoDB" id="6194834at2"/>
<keyword evidence="1" id="KW-0812">Transmembrane</keyword>
<dbReference type="STRING" id="411471.SUBVAR_06090"/>
<dbReference type="AlphaFoldDB" id="D1PNX6"/>